<dbReference type="CDD" id="cd07984">
    <property type="entry name" value="LPLAT_LABLAT-like"/>
    <property type="match status" value="1"/>
</dbReference>
<keyword evidence="9" id="KW-1185">Reference proteome</keyword>
<dbReference type="STRING" id="425514.SAMN05443550_101565"/>
<gene>
    <name evidence="8" type="ORF">SAMN05443550_101565</name>
</gene>
<keyword evidence="3" id="KW-0997">Cell inner membrane</keyword>
<keyword evidence="7" id="KW-0812">Transmembrane</keyword>
<evidence type="ECO:0000313" key="8">
    <source>
        <dbReference type="EMBL" id="SDZ96763.1"/>
    </source>
</evidence>
<evidence type="ECO:0000256" key="3">
    <source>
        <dbReference type="ARBA" id="ARBA00022519"/>
    </source>
</evidence>
<dbReference type="EMBL" id="FNRA01000001">
    <property type="protein sequence ID" value="SDZ96763.1"/>
    <property type="molecule type" value="Genomic_DNA"/>
</dbReference>
<dbReference type="InterPro" id="IPR004960">
    <property type="entry name" value="LipA_acyltrans"/>
</dbReference>
<keyword evidence="6" id="KW-0012">Acyltransferase</keyword>
<dbReference type="RefSeq" id="WP_090554933.1">
    <property type="nucleotide sequence ID" value="NZ_FNRA01000001.1"/>
</dbReference>
<dbReference type="OrthoDB" id="9801955at2"/>
<keyword evidence="2" id="KW-1003">Cell membrane</keyword>
<evidence type="ECO:0000313" key="9">
    <source>
        <dbReference type="Proteomes" id="UP000198850"/>
    </source>
</evidence>
<evidence type="ECO:0000256" key="7">
    <source>
        <dbReference type="SAM" id="Phobius"/>
    </source>
</evidence>
<keyword evidence="5 7" id="KW-0472">Membrane</keyword>
<evidence type="ECO:0000256" key="1">
    <source>
        <dbReference type="ARBA" id="ARBA00004533"/>
    </source>
</evidence>
<feature type="transmembrane region" description="Helical" evidence="7">
    <location>
        <begin position="12"/>
        <end position="30"/>
    </location>
</feature>
<comment type="subcellular location">
    <subcellularLocation>
        <location evidence="1">Cell inner membrane</location>
    </subcellularLocation>
</comment>
<dbReference type="GO" id="GO:0016746">
    <property type="term" value="F:acyltransferase activity"/>
    <property type="evidence" value="ECO:0007669"/>
    <property type="project" value="UniProtKB-KW"/>
</dbReference>
<dbReference type="PANTHER" id="PTHR30606">
    <property type="entry name" value="LIPID A BIOSYNTHESIS LAUROYL ACYLTRANSFERASE"/>
    <property type="match status" value="1"/>
</dbReference>
<keyword evidence="7" id="KW-1133">Transmembrane helix</keyword>
<proteinExistence type="predicted"/>
<evidence type="ECO:0000256" key="6">
    <source>
        <dbReference type="ARBA" id="ARBA00023315"/>
    </source>
</evidence>
<dbReference type="PANTHER" id="PTHR30606:SF10">
    <property type="entry name" value="PHOSPHATIDYLINOSITOL MANNOSIDE ACYLTRANSFERASE"/>
    <property type="match status" value="1"/>
</dbReference>
<evidence type="ECO:0000256" key="2">
    <source>
        <dbReference type="ARBA" id="ARBA00022475"/>
    </source>
</evidence>
<sequence>MVLLRGMAKLPLSVLYVISGIVAFFAYHVIRYRYKVIFTNLQQSFPEKDDREIRKLTRQFYLNLTDWLVETLRASEMSAGELEKRVRFVNTGVLDKHLEQGKSVITMATHQFNWEWMLLAGSLRFKVPVDAVYTPVSNKKVEEFILRTRSRFGGLPIPKDETLPVVAKRIKEQRIIGLVADQMPAKDNQHKYWTTFLNQDTAFFMGAESLPKITKLPVVFMAVHKVKRGYYEVKLEEIAQPPYNYQENQILPAYVQRAEQLIRANPDGWLWSHRRWKYQRGAYE</sequence>
<dbReference type="AlphaFoldDB" id="A0A1H3XBQ6"/>
<dbReference type="Pfam" id="PF03279">
    <property type="entry name" value="Lip_A_acyltrans"/>
    <property type="match status" value="1"/>
</dbReference>
<organism evidence="8 9">
    <name type="scientific">Pedobacter hartonius</name>
    <dbReference type="NCBI Taxonomy" id="425514"/>
    <lineage>
        <taxon>Bacteria</taxon>
        <taxon>Pseudomonadati</taxon>
        <taxon>Bacteroidota</taxon>
        <taxon>Sphingobacteriia</taxon>
        <taxon>Sphingobacteriales</taxon>
        <taxon>Sphingobacteriaceae</taxon>
        <taxon>Pedobacter</taxon>
    </lineage>
</organism>
<protein>
    <submittedName>
        <fullName evidence="8">KDO2-lipid IV(A) lauroyltransferase</fullName>
    </submittedName>
</protein>
<dbReference type="GO" id="GO:0005886">
    <property type="term" value="C:plasma membrane"/>
    <property type="evidence" value="ECO:0007669"/>
    <property type="project" value="UniProtKB-SubCell"/>
</dbReference>
<dbReference type="Proteomes" id="UP000198850">
    <property type="component" value="Unassembled WGS sequence"/>
</dbReference>
<keyword evidence="4 8" id="KW-0808">Transferase</keyword>
<evidence type="ECO:0000256" key="5">
    <source>
        <dbReference type="ARBA" id="ARBA00023136"/>
    </source>
</evidence>
<evidence type="ECO:0000256" key="4">
    <source>
        <dbReference type="ARBA" id="ARBA00022679"/>
    </source>
</evidence>
<name>A0A1H3XBQ6_9SPHI</name>
<reference evidence="8 9" key="1">
    <citation type="submission" date="2016-10" db="EMBL/GenBank/DDBJ databases">
        <authorList>
            <person name="de Groot N.N."/>
        </authorList>
    </citation>
    <scope>NUCLEOTIDE SEQUENCE [LARGE SCALE GENOMIC DNA]</scope>
    <source>
        <strain evidence="8 9">DSM 19033</strain>
    </source>
</reference>
<accession>A0A1H3XBQ6</accession>
<dbReference type="GO" id="GO:0009247">
    <property type="term" value="P:glycolipid biosynthetic process"/>
    <property type="evidence" value="ECO:0007669"/>
    <property type="project" value="UniProtKB-ARBA"/>
</dbReference>